<name>A0A9P0KFY8_ACAOB</name>
<proteinExistence type="predicted"/>
<keyword evidence="3" id="KW-1185">Reference proteome</keyword>
<dbReference type="InterPro" id="IPR036084">
    <property type="entry name" value="Ser_inhib-like_sf"/>
</dbReference>
<accession>A0A9P0KFY8</accession>
<evidence type="ECO:0000256" key="1">
    <source>
        <dbReference type="SAM" id="SignalP"/>
    </source>
</evidence>
<dbReference type="Proteomes" id="UP001152888">
    <property type="component" value="Unassembled WGS sequence"/>
</dbReference>
<sequence length="78" mass="8423">MMKSLITVIFVLSIITAMCENASAQCGPNEAVPICQPCSVTCDDRENVCLAVCIPNSRCYCRSGYLKKNGICVPISEC</sequence>
<feature type="signal peptide" evidence="1">
    <location>
        <begin position="1"/>
        <end position="24"/>
    </location>
</feature>
<evidence type="ECO:0000313" key="2">
    <source>
        <dbReference type="EMBL" id="CAH1974627.1"/>
    </source>
</evidence>
<dbReference type="Gene3D" id="2.10.25.10">
    <property type="entry name" value="Laminin"/>
    <property type="match status" value="1"/>
</dbReference>
<organism evidence="2 3">
    <name type="scientific">Acanthoscelides obtectus</name>
    <name type="common">Bean weevil</name>
    <name type="synonym">Bruchus obtectus</name>
    <dbReference type="NCBI Taxonomy" id="200917"/>
    <lineage>
        <taxon>Eukaryota</taxon>
        <taxon>Metazoa</taxon>
        <taxon>Ecdysozoa</taxon>
        <taxon>Arthropoda</taxon>
        <taxon>Hexapoda</taxon>
        <taxon>Insecta</taxon>
        <taxon>Pterygota</taxon>
        <taxon>Neoptera</taxon>
        <taxon>Endopterygota</taxon>
        <taxon>Coleoptera</taxon>
        <taxon>Polyphaga</taxon>
        <taxon>Cucujiformia</taxon>
        <taxon>Chrysomeloidea</taxon>
        <taxon>Chrysomelidae</taxon>
        <taxon>Bruchinae</taxon>
        <taxon>Bruchini</taxon>
        <taxon>Acanthoscelides</taxon>
    </lineage>
</organism>
<gene>
    <name evidence="2" type="ORF">ACAOBT_LOCUS11208</name>
</gene>
<feature type="chain" id="PRO_5040389729" evidence="1">
    <location>
        <begin position="25"/>
        <end position="78"/>
    </location>
</feature>
<evidence type="ECO:0000313" key="3">
    <source>
        <dbReference type="Proteomes" id="UP001152888"/>
    </source>
</evidence>
<dbReference type="SUPFAM" id="SSF57567">
    <property type="entry name" value="Serine protease inhibitors"/>
    <property type="match status" value="1"/>
</dbReference>
<reference evidence="2" key="1">
    <citation type="submission" date="2022-03" db="EMBL/GenBank/DDBJ databases">
        <authorList>
            <person name="Sayadi A."/>
        </authorList>
    </citation>
    <scope>NUCLEOTIDE SEQUENCE</scope>
</reference>
<keyword evidence="1" id="KW-0732">Signal</keyword>
<dbReference type="OrthoDB" id="6720924at2759"/>
<dbReference type="AlphaFoldDB" id="A0A9P0KFY8"/>
<protein>
    <submittedName>
        <fullName evidence="2">Uncharacterized protein</fullName>
    </submittedName>
</protein>
<comment type="caution">
    <text evidence="2">The sequence shown here is derived from an EMBL/GenBank/DDBJ whole genome shotgun (WGS) entry which is preliminary data.</text>
</comment>
<dbReference type="EMBL" id="CAKOFQ010006827">
    <property type="protein sequence ID" value="CAH1974627.1"/>
    <property type="molecule type" value="Genomic_DNA"/>
</dbReference>